<dbReference type="GO" id="GO:0005762">
    <property type="term" value="C:mitochondrial large ribosomal subunit"/>
    <property type="evidence" value="ECO:0007669"/>
    <property type="project" value="TreeGrafter"/>
</dbReference>
<feature type="transmembrane region" description="Helical" evidence="7">
    <location>
        <begin position="31"/>
        <end position="49"/>
    </location>
</feature>
<dbReference type="GO" id="GO:0032543">
    <property type="term" value="P:mitochondrial translation"/>
    <property type="evidence" value="ECO:0007669"/>
    <property type="project" value="TreeGrafter"/>
</dbReference>
<protein>
    <recommendedName>
        <fullName evidence="6">Large ribosomal subunit protein uL29m</fullName>
    </recommendedName>
</protein>
<comment type="similarity">
    <text evidence="2">Belongs to the universal ribosomal protein uL29 family.</text>
</comment>
<evidence type="ECO:0000256" key="7">
    <source>
        <dbReference type="SAM" id="Phobius"/>
    </source>
</evidence>
<proteinExistence type="inferred from homology"/>
<organism evidence="8 9">
    <name type="scientific">Acanthosepion pharaonis</name>
    <name type="common">Pharaoh cuttlefish</name>
    <name type="synonym">Sepia pharaonis</name>
    <dbReference type="NCBI Taxonomy" id="158019"/>
    <lineage>
        <taxon>Eukaryota</taxon>
        <taxon>Metazoa</taxon>
        <taxon>Spiralia</taxon>
        <taxon>Lophotrochozoa</taxon>
        <taxon>Mollusca</taxon>
        <taxon>Cephalopoda</taxon>
        <taxon>Coleoidea</taxon>
        <taxon>Decapodiformes</taxon>
        <taxon>Sepiida</taxon>
        <taxon>Sepiina</taxon>
        <taxon>Sepiidae</taxon>
        <taxon>Acanthosepion</taxon>
    </lineage>
</organism>
<dbReference type="AlphaFoldDB" id="A0A812CT91"/>
<evidence type="ECO:0000256" key="5">
    <source>
        <dbReference type="ARBA" id="ARBA00023274"/>
    </source>
</evidence>
<evidence type="ECO:0000313" key="8">
    <source>
        <dbReference type="EMBL" id="CAE1281520.1"/>
    </source>
</evidence>
<keyword evidence="7" id="KW-1133">Transmembrane helix</keyword>
<reference evidence="8" key="1">
    <citation type="submission" date="2021-01" db="EMBL/GenBank/DDBJ databases">
        <authorList>
            <person name="Li R."/>
            <person name="Bekaert M."/>
        </authorList>
    </citation>
    <scope>NUCLEOTIDE SEQUENCE</scope>
    <source>
        <strain evidence="8">Farmed</strain>
    </source>
</reference>
<evidence type="ECO:0000256" key="6">
    <source>
        <dbReference type="ARBA" id="ARBA00035289"/>
    </source>
</evidence>
<dbReference type="InterPro" id="IPR038340">
    <property type="entry name" value="MRP-L47_sf"/>
</dbReference>
<sequence>MGYLMPTIFLLLLIFFIYLSIYLSIYSIHIYLSISVYIFNTSFVLIRILPSSSFSTLSSTKISFSVDQNRIPHVQRHDRQFHRTNYCQDLMEFFDAKENWNKQSVKCGRPWRLEELRIKSNQDLHKLWYILLKERNALMTMEEEYKRKCELMPSPERLYKVDESMQNILFIVRERDDALSRLETGKSIMPQIWTVRNFMGLKYQRTVKEYAVPKWMNNRYRLMHAPYPKGLGRYFMLYHEKLRLKKERAEQARKKRLKRLKEVFPHAEIEEE</sequence>
<dbReference type="PANTHER" id="PTHR21183:SF18">
    <property type="entry name" value="LARGE RIBOSOMAL SUBUNIT PROTEIN UL29M"/>
    <property type="match status" value="1"/>
</dbReference>
<name>A0A812CT91_ACAPH</name>
<dbReference type="EMBL" id="CAHIKZ030002117">
    <property type="protein sequence ID" value="CAE1281520.1"/>
    <property type="molecule type" value="Genomic_DNA"/>
</dbReference>
<keyword evidence="7" id="KW-0472">Membrane</keyword>
<comment type="subcellular location">
    <subcellularLocation>
        <location evidence="1">Mitochondrion</location>
    </subcellularLocation>
</comment>
<dbReference type="PANTHER" id="PTHR21183">
    <property type="entry name" value="RIBOSOMAL PROTEIN L47, MITOCHONDRIAL-RELATED"/>
    <property type="match status" value="1"/>
</dbReference>
<evidence type="ECO:0000256" key="2">
    <source>
        <dbReference type="ARBA" id="ARBA00009254"/>
    </source>
</evidence>
<evidence type="ECO:0000256" key="4">
    <source>
        <dbReference type="ARBA" id="ARBA00023128"/>
    </source>
</evidence>
<dbReference type="InterPro" id="IPR010729">
    <property type="entry name" value="Ribosomal_uL29_mit"/>
</dbReference>
<keyword evidence="5" id="KW-0687">Ribonucleoprotein</keyword>
<dbReference type="Pfam" id="PF06984">
    <property type="entry name" value="MRP-L47"/>
    <property type="match status" value="1"/>
</dbReference>
<evidence type="ECO:0000256" key="1">
    <source>
        <dbReference type="ARBA" id="ARBA00004173"/>
    </source>
</evidence>
<keyword evidence="7" id="KW-0812">Transmembrane</keyword>
<feature type="transmembrane region" description="Helical" evidence="7">
    <location>
        <begin position="7"/>
        <end position="25"/>
    </location>
</feature>
<keyword evidence="9" id="KW-1185">Reference proteome</keyword>
<keyword evidence="4" id="KW-0496">Mitochondrion</keyword>
<evidence type="ECO:0000313" key="9">
    <source>
        <dbReference type="Proteomes" id="UP000597762"/>
    </source>
</evidence>
<keyword evidence="3" id="KW-0689">Ribosomal protein</keyword>
<dbReference type="Gene3D" id="6.10.330.20">
    <property type="match status" value="1"/>
</dbReference>
<dbReference type="GO" id="GO:0003735">
    <property type="term" value="F:structural constituent of ribosome"/>
    <property type="evidence" value="ECO:0007669"/>
    <property type="project" value="InterPro"/>
</dbReference>
<gene>
    <name evidence="8" type="ORF">SPHA_42925</name>
</gene>
<accession>A0A812CT91</accession>
<comment type="caution">
    <text evidence="8">The sequence shown here is derived from an EMBL/GenBank/DDBJ whole genome shotgun (WGS) entry which is preliminary data.</text>
</comment>
<dbReference type="Proteomes" id="UP000597762">
    <property type="component" value="Unassembled WGS sequence"/>
</dbReference>
<evidence type="ECO:0000256" key="3">
    <source>
        <dbReference type="ARBA" id="ARBA00022980"/>
    </source>
</evidence>
<dbReference type="OrthoDB" id="270763at2759"/>